<accession>A0ACB7T269</accession>
<evidence type="ECO:0000313" key="2">
    <source>
        <dbReference type="Proteomes" id="UP000821845"/>
    </source>
</evidence>
<sequence>MAQIARLSTTTAGETMLEKTGINSPLNLERATPLPQAIREIIAVHQLPRNMHPIHNAESGKDSAKAFLGKLDSQCGGAVFVDAARVDTDKHAATAVNPGGRLLNAATLKTKPATIAEEVAIALAMTMEDHFTIFTDSLTAVRAFDSNQIAEKAAKILTHCKVYSHELVWFPAHLDGATDGIPKPTEMAHARALENSHAAPTFRVLRDRASCTPTGVGQGMQMPSTETR</sequence>
<gene>
    <name evidence="1" type="ORF">HPB50_026916</name>
</gene>
<name>A0ACB7T269_HYAAI</name>
<dbReference type="Proteomes" id="UP000821845">
    <property type="component" value="Chromosome 2"/>
</dbReference>
<comment type="caution">
    <text evidence="1">The sequence shown here is derived from an EMBL/GenBank/DDBJ whole genome shotgun (WGS) entry which is preliminary data.</text>
</comment>
<keyword evidence="2" id="KW-1185">Reference proteome</keyword>
<organism evidence="1 2">
    <name type="scientific">Hyalomma asiaticum</name>
    <name type="common">Tick</name>
    <dbReference type="NCBI Taxonomy" id="266040"/>
    <lineage>
        <taxon>Eukaryota</taxon>
        <taxon>Metazoa</taxon>
        <taxon>Ecdysozoa</taxon>
        <taxon>Arthropoda</taxon>
        <taxon>Chelicerata</taxon>
        <taxon>Arachnida</taxon>
        <taxon>Acari</taxon>
        <taxon>Parasitiformes</taxon>
        <taxon>Ixodida</taxon>
        <taxon>Ixodoidea</taxon>
        <taxon>Ixodidae</taxon>
        <taxon>Hyalomminae</taxon>
        <taxon>Hyalomma</taxon>
    </lineage>
</organism>
<dbReference type="EMBL" id="CM023482">
    <property type="protein sequence ID" value="KAH6940331.1"/>
    <property type="molecule type" value="Genomic_DNA"/>
</dbReference>
<protein>
    <submittedName>
        <fullName evidence="1">Uncharacterized protein</fullName>
    </submittedName>
</protein>
<evidence type="ECO:0000313" key="1">
    <source>
        <dbReference type="EMBL" id="KAH6940331.1"/>
    </source>
</evidence>
<proteinExistence type="predicted"/>
<reference evidence="1" key="1">
    <citation type="submission" date="2020-05" db="EMBL/GenBank/DDBJ databases">
        <title>Large-scale comparative analyses of tick genomes elucidate their genetic diversity and vector capacities.</title>
        <authorList>
            <person name="Jia N."/>
            <person name="Wang J."/>
            <person name="Shi W."/>
            <person name="Du L."/>
            <person name="Sun Y."/>
            <person name="Zhan W."/>
            <person name="Jiang J."/>
            <person name="Wang Q."/>
            <person name="Zhang B."/>
            <person name="Ji P."/>
            <person name="Sakyi L.B."/>
            <person name="Cui X."/>
            <person name="Yuan T."/>
            <person name="Jiang B."/>
            <person name="Yang W."/>
            <person name="Lam T.T.-Y."/>
            <person name="Chang Q."/>
            <person name="Ding S."/>
            <person name="Wang X."/>
            <person name="Zhu J."/>
            <person name="Ruan X."/>
            <person name="Zhao L."/>
            <person name="Wei J."/>
            <person name="Que T."/>
            <person name="Du C."/>
            <person name="Cheng J."/>
            <person name="Dai P."/>
            <person name="Han X."/>
            <person name="Huang E."/>
            <person name="Gao Y."/>
            <person name="Liu J."/>
            <person name="Shao H."/>
            <person name="Ye R."/>
            <person name="Li L."/>
            <person name="Wei W."/>
            <person name="Wang X."/>
            <person name="Wang C."/>
            <person name="Yang T."/>
            <person name="Huo Q."/>
            <person name="Li W."/>
            <person name="Guo W."/>
            <person name="Chen H."/>
            <person name="Zhou L."/>
            <person name="Ni X."/>
            <person name="Tian J."/>
            <person name="Zhou Y."/>
            <person name="Sheng Y."/>
            <person name="Liu T."/>
            <person name="Pan Y."/>
            <person name="Xia L."/>
            <person name="Li J."/>
            <person name="Zhao F."/>
            <person name="Cao W."/>
        </authorList>
    </citation>
    <scope>NUCLEOTIDE SEQUENCE</scope>
    <source>
        <strain evidence="1">Hyas-2018</strain>
    </source>
</reference>